<protein>
    <recommendedName>
        <fullName evidence="7">Glutamate-1-semialdehyde 2,1-aminomutase</fullName>
        <shortName evidence="7">GSA</shortName>
        <ecNumber evidence="7">5.4.3.8</ecNumber>
    </recommendedName>
    <alternativeName>
        <fullName evidence="7">Glutamate-1-semialdehyde aminotransferase</fullName>
        <shortName evidence="7">GSA-AT</shortName>
    </alternativeName>
</protein>
<dbReference type="InterPro" id="IPR015422">
    <property type="entry name" value="PyrdxlP-dep_Trfase_small"/>
</dbReference>
<dbReference type="GO" id="GO:0008483">
    <property type="term" value="F:transaminase activity"/>
    <property type="evidence" value="ECO:0007669"/>
    <property type="project" value="InterPro"/>
</dbReference>
<accession>A0A8E6EXD2</accession>
<dbReference type="Gene3D" id="3.90.1150.10">
    <property type="entry name" value="Aspartate Aminotransferase, domain 1"/>
    <property type="match status" value="1"/>
</dbReference>
<evidence type="ECO:0000256" key="3">
    <source>
        <dbReference type="ARBA" id="ARBA00008981"/>
    </source>
</evidence>
<dbReference type="InterPro" id="IPR004639">
    <property type="entry name" value="4pyrrol_synth_GluAld_NH2Trfase"/>
</dbReference>
<name>A0A8E6EXD2_9BACT</name>
<evidence type="ECO:0000256" key="6">
    <source>
        <dbReference type="ARBA" id="ARBA00023244"/>
    </source>
</evidence>
<dbReference type="EMBL" id="CP074694">
    <property type="protein sequence ID" value="QVL34960.1"/>
    <property type="molecule type" value="Genomic_DNA"/>
</dbReference>
<dbReference type="CDD" id="cd00610">
    <property type="entry name" value="OAT_like"/>
    <property type="match status" value="1"/>
</dbReference>
<keyword evidence="4 7" id="KW-0663">Pyridoxal phosphate</keyword>
<dbReference type="NCBIfam" id="NF000818">
    <property type="entry name" value="PRK00062.1"/>
    <property type="match status" value="1"/>
</dbReference>
<dbReference type="FunFam" id="3.40.640.10:FF:000021">
    <property type="entry name" value="Glutamate-1-semialdehyde 2,1-aminomutase"/>
    <property type="match status" value="1"/>
</dbReference>
<dbReference type="PROSITE" id="PS00600">
    <property type="entry name" value="AA_TRANSFER_CLASS_3"/>
    <property type="match status" value="1"/>
</dbReference>
<dbReference type="Proteomes" id="UP000676194">
    <property type="component" value="Chromosome"/>
</dbReference>
<comment type="pathway">
    <text evidence="2">Porphyrin-containing compound metabolism; protoporphyrin-IX biosynthesis; 5-aminolevulinate from L-glutamyl-tRNA(Glu): step 2/2.</text>
</comment>
<comment type="cofactor">
    <cofactor evidence="1 7">
        <name>pyridoxal 5'-phosphate</name>
        <dbReference type="ChEBI" id="CHEBI:597326"/>
    </cofactor>
</comment>
<reference evidence="8" key="1">
    <citation type="submission" date="2021-05" db="EMBL/GenBank/DDBJ databases">
        <title>Complete genome sequence of the cellulolytic planctomycete Telmatocola sphagniphila SP2T and characterization of the first cellulase from planctomycetes.</title>
        <authorList>
            <person name="Rakitin A.L."/>
            <person name="Beletsky A.V."/>
            <person name="Naumoff D.G."/>
            <person name="Kulichevskaya I.S."/>
            <person name="Mardanov A.V."/>
            <person name="Ravin N.V."/>
            <person name="Dedysh S.N."/>
        </authorList>
    </citation>
    <scope>NUCLEOTIDE SEQUENCE</scope>
    <source>
        <strain evidence="8">SP2T</strain>
    </source>
</reference>
<keyword evidence="5 7" id="KW-0413">Isomerase</keyword>
<dbReference type="SUPFAM" id="SSF53383">
    <property type="entry name" value="PLP-dependent transferases"/>
    <property type="match status" value="1"/>
</dbReference>
<dbReference type="HAMAP" id="MF_00375">
    <property type="entry name" value="HemL_aminotrans_3"/>
    <property type="match status" value="1"/>
</dbReference>
<dbReference type="Gene3D" id="3.40.640.10">
    <property type="entry name" value="Type I PLP-dependent aspartate aminotransferase-like (Major domain)"/>
    <property type="match status" value="1"/>
</dbReference>
<evidence type="ECO:0000256" key="4">
    <source>
        <dbReference type="ARBA" id="ARBA00022898"/>
    </source>
</evidence>
<dbReference type="GO" id="GO:0030170">
    <property type="term" value="F:pyridoxal phosphate binding"/>
    <property type="evidence" value="ECO:0007669"/>
    <property type="project" value="InterPro"/>
</dbReference>
<dbReference type="NCBIfam" id="TIGR00713">
    <property type="entry name" value="hemL"/>
    <property type="match status" value="1"/>
</dbReference>
<keyword evidence="9" id="KW-1185">Reference proteome</keyword>
<dbReference type="InterPro" id="IPR049704">
    <property type="entry name" value="Aminotrans_3_PPA_site"/>
</dbReference>
<dbReference type="UniPathway" id="UPA00251">
    <property type="reaction ID" value="UER00317"/>
</dbReference>
<dbReference type="GO" id="GO:0005737">
    <property type="term" value="C:cytoplasm"/>
    <property type="evidence" value="ECO:0007669"/>
    <property type="project" value="UniProtKB-SubCell"/>
</dbReference>
<evidence type="ECO:0000256" key="2">
    <source>
        <dbReference type="ARBA" id="ARBA00004819"/>
    </source>
</evidence>
<evidence type="ECO:0000313" key="9">
    <source>
        <dbReference type="Proteomes" id="UP000676194"/>
    </source>
</evidence>
<comment type="subcellular location">
    <subcellularLocation>
        <location evidence="7">Cytoplasm</location>
    </subcellularLocation>
</comment>
<comment type="catalytic activity">
    <reaction evidence="7">
        <text>(S)-4-amino-5-oxopentanoate = 5-aminolevulinate</text>
        <dbReference type="Rhea" id="RHEA:14265"/>
        <dbReference type="ChEBI" id="CHEBI:57501"/>
        <dbReference type="ChEBI" id="CHEBI:356416"/>
        <dbReference type="EC" id="5.4.3.8"/>
    </reaction>
</comment>
<evidence type="ECO:0000256" key="1">
    <source>
        <dbReference type="ARBA" id="ARBA00001933"/>
    </source>
</evidence>
<comment type="subunit">
    <text evidence="7">Homodimer.</text>
</comment>
<feature type="modified residue" description="N6-(pyridoxal phosphate)lysine" evidence="7">
    <location>
        <position position="267"/>
    </location>
</feature>
<comment type="similarity">
    <text evidence="3 7">Belongs to the class-III pyridoxal-phosphate-dependent aminotransferase family. HemL subfamily.</text>
</comment>
<dbReference type="InterPro" id="IPR015424">
    <property type="entry name" value="PyrdxlP-dep_Trfase"/>
</dbReference>
<dbReference type="EC" id="5.4.3.8" evidence="7"/>
<evidence type="ECO:0000256" key="7">
    <source>
        <dbReference type="HAMAP-Rule" id="MF_00375"/>
    </source>
</evidence>
<dbReference type="AlphaFoldDB" id="A0A8E6EXD2"/>
<dbReference type="GO" id="GO:0042286">
    <property type="term" value="F:glutamate-1-semialdehyde 2,1-aminomutase activity"/>
    <property type="evidence" value="ECO:0007669"/>
    <property type="project" value="UniProtKB-UniRule"/>
</dbReference>
<dbReference type="PANTHER" id="PTHR43713:SF3">
    <property type="entry name" value="GLUTAMATE-1-SEMIALDEHYDE 2,1-AMINOMUTASE 1, CHLOROPLASTIC-RELATED"/>
    <property type="match status" value="1"/>
</dbReference>
<dbReference type="Pfam" id="PF00202">
    <property type="entry name" value="Aminotran_3"/>
    <property type="match status" value="1"/>
</dbReference>
<dbReference type="InterPro" id="IPR005814">
    <property type="entry name" value="Aminotrans_3"/>
</dbReference>
<dbReference type="PANTHER" id="PTHR43713">
    <property type="entry name" value="GLUTAMATE-1-SEMIALDEHYDE 2,1-AMINOMUTASE"/>
    <property type="match status" value="1"/>
</dbReference>
<dbReference type="GO" id="GO:0006782">
    <property type="term" value="P:protoporphyrinogen IX biosynthetic process"/>
    <property type="evidence" value="ECO:0007669"/>
    <property type="project" value="UniProtKB-UniRule"/>
</dbReference>
<proteinExistence type="inferred from homology"/>
<dbReference type="InterPro" id="IPR015421">
    <property type="entry name" value="PyrdxlP-dep_Trfase_major"/>
</dbReference>
<keyword evidence="6 7" id="KW-0627">Porphyrin biosynthesis</keyword>
<organism evidence="8 9">
    <name type="scientific">Telmatocola sphagniphila</name>
    <dbReference type="NCBI Taxonomy" id="1123043"/>
    <lineage>
        <taxon>Bacteria</taxon>
        <taxon>Pseudomonadati</taxon>
        <taxon>Planctomycetota</taxon>
        <taxon>Planctomycetia</taxon>
        <taxon>Gemmatales</taxon>
        <taxon>Gemmataceae</taxon>
    </lineage>
</organism>
<dbReference type="KEGG" id="tsph:KIH39_19450"/>
<gene>
    <name evidence="7 8" type="primary">hemL</name>
    <name evidence="8" type="ORF">KIH39_19450</name>
</gene>
<evidence type="ECO:0000256" key="5">
    <source>
        <dbReference type="ARBA" id="ARBA00023235"/>
    </source>
</evidence>
<evidence type="ECO:0000313" key="8">
    <source>
        <dbReference type="EMBL" id="QVL34960.1"/>
    </source>
</evidence>
<keyword evidence="7" id="KW-0963">Cytoplasm</keyword>
<sequence>MPRPKSQAAFERAQKVIPGGVNSPARAFGGVGGTPLFIARAEGPYLYDLDGHRYLDYIGSWGPMILGHCHPKVVAAVLEAVHNGSSYGAPCEKESELAELICSLMPSMEMVRMVSSGTEAAMSAVRLARGYTGRNLIVKFAGCYHGHVDALLVSAGSSALTLGVPSSPGVPAGCTQDTVVLRYNDCQALRDLFATRGNLIAGVMLEPFVGNMGLVSPSKEFLDELWKLTRRHGSLLIFDEVMTGFRLAPGGAQELLGIKPDVTVLGKIIGGGYPVGAYGGRAEVMKKIMPAGPVFQAGTLSGNPVAMAAGLATLKELRDNPPYAQLDQLSKRLCDGLTQFATARNIPHQINRIGSMWTLFFTGTPVVDLDTAKTSNTEKFSRFFWSMMDRGVYLPCSQFEAAFTSAAHTPEMIDTTLQAAREALNKL</sequence>